<accession>A0ABW3V9F7</accession>
<comment type="caution">
    <text evidence="6">The sequence shown here is derived from an EMBL/GenBank/DDBJ whole genome shotgun (WGS) entry which is preliminary data.</text>
</comment>
<name>A0ABW3V9F7_9PSEU</name>
<feature type="domain" description="HTH tetR-type" evidence="5">
    <location>
        <begin position="6"/>
        <end position="66"/>
    </location>
</feature>
<dbReference type="Pfam" id="PF17754">
    <property type="entry name" value="TetR_C_14"/>
    <property type="match status" value="1"/>
</dbReference>
<evidence type="ECO:0000256" key="1">
    <source>
        <dbReference type="ARBA" id="ARBA00023015"/>
    </source>
</evidence>
<keyword evidence="3" id="KW-0804">Transcription</keyword>
<dbReference type="Gene3D" id="1.10.357.10">
    <property type="entry name" value="Tetracycline Repressor, domain 2"/>
    <property type="match status" value="1"/>
</dbReference>
<gene>
    <name evidence="6" type="ORF">ACFQ34_00595</name>
</gene>
<dbReference type="PROSITE" id="PS01081">
    <property type="entry name" value="HTH_TETR_1"/>
    <property type="match status" value="1"/>
</dbReference>
<keyword evidence="1" id="KW-0805">Transcription regulation</keyword>
<dbReference type="InterPro" id="IPR041347">
    <property type="entry name" value="MftR_C"/>
</dbReference>
<organism evidence="6 7">
    <name type="scientific">Pseudonocardia benzenivorans</name>
    <dbReference type="NCBI Taxonomy" id="228005"/>
    <lineage>
        <taxon>Bacteria</taxon>
        <taxon>Bacillati</taxon>
        <taxon>Actinomycetota</taxon>
        <taxon>Actinomycetes</taxon>
        <taxon>Pseudonocardiales</taxon>
        <taxon>Pseudonocardiaceae</taxon>
        <taxon>Pseudonocardia</taxon>
    </lineage>
</organism>
<dbReference type="PRINTS" id="PR00455">
    <property type="entry name" value="HTHTETR"/>
</dbReference>
<dbReference type="InterPro" id="IPR009057">
    <property type="entry name" value="Homeodomain-like_sf"/>
</dbReference>
<evidence type="ECO:0000313" key="7">
    <source>
        <dbReference type="Proteomes" id="UP001597182"/>
    </source>
</evidence>
<dbReference type="PROSITE" id="PS50977">
    <property type="entry name" value="HTH_TETR_2"/>
    <property type="match status" value="1"/>
</dbReference>
<dbReference type="Proteomes" id="UP001597182">
    <property type="component" value="Unassembled WGS sequence"/>
</dbReference>
<feature type="DNA-binding region" description="H-T-H motif" evidence="4">
    <location>
        <begin position="29"/>
        <end position="48"/>
    </location>
</feature>
<sequence length="186" mass="20021">MGRWEPDARGRMMRAAIELFTERGYEQTTAGDIAGAAGVTERTFFRHFRDKREILFDSSDTMGRNAREAILAAPDDLAPLDTALAGMVAGGALLTGRRDYSRQRAEIIAANPALRERELLKLARLTEGVAEALRARGVPEPTASLAAHTAVSVFHVAFGRWVGDADAPDDLADCIAEAAAALRALT</sequence>
<reference evidence="7" key="1">
    <citation type="journal article" date="2019" name="Int. J. Syst. Evol. Microbiol.">
        <title>The Global Catalogue of Microorganisms (GCM) 10K type strain sequencing project: providing services to taxonomists for standard genome sequencing and annotation.</title>
        <authorList>
            <consortium name="The Broad Institute Genomics Platform"/>
            <consortium name="The Broad Institute Genome Sequencing Center for Infectious Disease"/>
            <person name="Wu L."/>
            <person name="Ma J."/>
        </authorList>
    </citation>
    <scope>NUCLEOTIDE SEQUENCE [LARGE SCALE GENOMIC DNA]</scope>
    <source>
        <strain evidence="7">CCUG 49018</strain>
    </source>
</reference>
<dbReference type="InterPro" id="IPR050109">
    <property type="entry name" value="HTH-type_TetR-like_transc_reg"/>
</dbReference>
<dbReference type="InterPro" id="IPR023772">
    <property type="entry name" value="DNA-bd_HTH_TetR-type_CS"/>
</dbReference>
<dbReference type="PANTHER" id="PTHR30055">
    <property type="entry name" value="HTH-TYPE TRANSCRIPTIONAL REGULATOR RUTR"/>
    <property type="match status" value="1"/>
</dbReference>
<dbReference type="SUPFAM" id="SSF46689">
    <property type="entry name" value="Homeodomain-like"/>
    <property type="match status" value="1"/>
</dbReference>
<keyword evidence="2 4" id="KW-0238">DNA-binding</keyword>
<dbReference type="InterPro" id="IPR001647">
    <property type="entry name" value="HTH_TetR"/>
</dbReference>
<evidence type="ECO:0000313" key="6">
    <source>
        <dbReference type="EMBL" id="MFD1231772.1"/>
    </source>
</evidence>
<evidence type="ECO:0000256" key="3">
    <source>
        <dbReference type="ARBA" id="ARBA00023163"/>
    </source>
</evidence>
<dbReference type="EMBL" id="JBHTMB010000006">
    <property type="protein sequence ID" value="MFD1231772.1"/>
    <property type="molecule type" value="Genomic_DNA"/>
</dbReference>
<keyword evidence="7" id="KW-1185">Reference proteome</keyword>
<evidence type="ECO:0000256" key="2">
    <source>
        <dbReference type="ARBA" id="ARBA00023125"/>
    </source>
</evidence>
<dbReference type="PANTHER" id="PTHR30055:SF238">
    <property type="entry name" value="MYCOFACTOCIN BIOSYNTHESIS TRANSCRIPTIONAL REGULATOR MFTR-RELATED"/>
    <property type="match status" value="1"/>
</dbReference>
<dbReference type="RefSeq" id="WP_339121079.1">
    <property type="nucleotide sequence ID" value="NZ_BAABKS010000080.1"/>
</dbReference>
<evidence type="ECO:0000259" key="5">
    <source>
        <dbReference type="PROSITE" id="PS50977"/>
    </source>
</evidence>
<evidence type="ECO:0000256" key="4">
    <source>
        <dbReference type="PROSITE-ProRule" id="PRU00335"/>
    </source>
</evidence>
<protein>
    <submittedName>
        <fullName evidence="6">TetR/AcrR family transcriptional regulator</fullName>
    </submittedName>
</protein>
<dbReference type="Pfam" id="PF00440">
    <property type="entry name" value="TetR_N"/>
    <property type="match status" value="1"/>
</dbReference>
<proteinExistence type="predicted"/>